<feature type="domain" description="Solute-binding protein family 5" evidence="5">
    <location>
        <begin position="87"/>
        <end position="436"/>
    </location>
</feature>
<dbReference type="AlphaFoldDB" id="A0A8K0V904"/>
<dbReference type="Pfam" id="PF00496">
    <property type="entry name" value="SBP_bac_5"/>
    <property type="match status" value="1"/>
</dbReference>
<dbReference type="InterPro" id="IPR030678">
    <property type="entry name" value="Peptide/Ni-bd"/>
</dbReference>
<reference evidence="6" key="1">
    <citation type="submission" date="2021-01" db="EMBL/GenBank/DDBJ databases">
        <title>Tabrizicola alba sp. nov. a motile alkaliphilic bacterium isolated from a soda lake.</title>
        <authorList>
            <person name="Szuroczki S."/>
            <person name="Abbaszade G."/>
            <person name="Schumann P."/>
            <person name="Toth E."/>
        </authorList>
    </citation>
    <scope>NUCLEOTIDE SEQUENCE</scope>
    <source>
        <strain evidence="6">DMG-N-6</strain>
    </source>
</reference>
<dbReference type="Gene3D" id="3.40.190.10">
    <property type="entry name" value="Periplasmic binding protein-like II"/>
    <property type="match status" value="1"/>
</dbReference>
<evidence type="ECO:0000313" key="7">
    <source>
        <dbReference type="Proteomes" id="UP000648908"/>
    </source>
</evidence>
<dbReference type="PANTHER" id="PTHR30290">
    <property type="entry name" value="PERIPLASMIC BINDING COMPONENT OF ABC TRANSPORTER"/>
    <property type="match status" value="1"/>
</dbReference>
<dbReference type="GO" id="GO:0043190">
    <property type="term" value="C:ATP-binding cassette (ABC) transporter complex"/>
    <property type="evidence" value="ECO:0007669"/>
    <property type="project" value="InterPro"/>
</dbReference>
<keyword evidence="7" id="KW-1185">Reference proteome</keyword>
<comment type="caution">
    <text evidence="6">The sequence shown here is derived from an EMBL/GenBank/DDBJ whole genome shotgun (WGS) entry which is preliminary data.</text>
</comment>
<gene>
    <name evidence="6" type="ORF">JL811_04820</name>
</gene>
<evidence type="ECO:0000313" key="6">
    <source>
        <dbReference type="EMBL" id="MBL4916536.1"/>
    </source>
</evidence>
<dbReference type="PANTHER" id="PTHR30290:SF10">
    <property type="entry name" value="PERIPLASMIC OLIGOPEPTIDE-BINDING PROTEIN-RELATED"/>
    <property type="match status" value="1"/>
</dbReference>
<dbReference type="GO" id="GO:1904680">
    <property type="term" value="F:peptide transmembrane transporter activity"/>
    <property type="evidence" value="ECO:0007669"/>
    <property type="project" value="TreeGrafter"/>
</dbReference>
<name>A0A8K0V904_9RHOB</name>
<evidence type="ECO:0000256" key="4">
    <source>
        <dbReference type="ARBA" id="ARBA00022729"/>
    </source>
</evidence>
<dbReference type="EMBL" id="JAESVN010000002">
    <property type="protein sequence ID" value="MBL4916536.1"/>
    <property type="molecule type" value="Genomic_DNA"/>
</dbReference>
<keyword evidence="3" id="KW-0813">Transport</keyword>
<comment type="similarity">
    <text evidence="2">Belongs to the bacterial solute-binding protein 5 family.</text>
</comment>
<dbReference type="CDD" id="cd08503">
    <property type="entry name" value="PBP2_NikA_DppA_OppA_like_17"/>
    <property type="match status" value="1"/>
</dbReference>
<keyword evidence="4" id="KW-0732">Signal</keyword>
<evidence type="ECO:0000259" key="5">
    <source>
        <dbReference type="Pfam" id="PF00496"/>
    </source>
</evidence>
<comment type="subcellular location">
    <subcellularLocation>
        <location evidence="1">Periplasm</location>
    </subcellularLocation>
</comment>
<dbReference type="Proteomes" id="UP000648908">
    <property type="component" value="Unassembled WGS sequence"/>
</dbReference>
<dbReference type="GO" id="GO:0015833">
    <property type="term" value="P:peptide transport"/>
    <property type="evidence" value="ECO:0007669"/>
    <property type="project" value="TreeGrafter"/>
</dbReference>
<dbReference type="Gene3D" id="3.10.105.10">
    <property type="entry name" value="Dipeptide-binding Protein, Domain 3"/>
    <property type="match status" value="1"/>
</dbReference>
<proteinExistence type="inferred from homology"/>
<dbReference type="PIRSF" id="PIRSF002741">
    <property type="entry name" value="MppA"/>
    <property type="match status" value="1"/>
</dbReference>
<evidence type="ECO:0000256" key="2">
    <source>
        <dbReference type="ARBA" id="ARBA00005695"/>
    </source>
</evidence>
<organism evidence="6 7">
    <name type="scientific">Szabonella alba</name>
    <dbReference type="NCBI Taxonomy" id="2804194"/>
    <lineage>
        <taxon>Bacteria</taxon>
        <taxon>Pseudomonadati</taxon>
        <taxon>Pseudomonadota</taxon>
        <taxon>Alphaproteobacteria</taxon>
        <taxon>Rhodobacterales</taxon>
        <taxon>Paracoccaceae</taxon>
        <taxon>Szabonella</taxon>
    </lineage>
</organism>
<dbReference type="InterPro" id="IPR000914">
    <property type="entry name" value="SBP_5_dom"/>
</dbReference>
<dbReference type="InterPro" id="IPR006311">
    <property type="entry name" value="TAT_signal"/>
</dbReference>
<evidence type="ECO:0000256" key="1">
    <source>
        <dbReference type="ARBA" id="ARBA00004418"/>
    </source>
</evidence>
<sequence length="518" mass="56652">MKPHQSGLTRRGLLQGATAMTAAGLILPASMTAARAEPKKGGILRVGIGHGSTTDGMDPGLWDNLYAQVFAAARHNQLIEVDANSQLTPEIAESWESADGQTWVFKIREGVSFHSGKPVTVEDVIASLNHHRGEATTSAIKPLMAPVTDIKADGQNVVVTLDAPNADFAYIMSDYHLAIMPAVDGKIDVQSTDGCGGYVVDSYEPGVQATLSRNPNYWKSDRAHFDGLELLPILDSAARLNALMTGSVDVIDQVDPATIDMLAARGGNRILSIPGTAHYTFPMDSRAAPYNDNNVRLALKYAIDRQELVDKILAGHGQVSNDNPIGPANRYFNPDMEAKTYDPDKAKFYLKEAGLDSLDVTLTAADAAFSGAVDAAVLFSETARAANINITVDRAPNDGYWDNVWMKQPFCASYWGGRAVEDHMFTTAYATGGAWNDTFWENERFMELLVGARSVVDEDKRREMYHEMQHLVSFEGAAIIPMYNNYVMAVADAVATPEKISTNWNLDGFRCTERWWFA</sequence>
<dbReference type="GO" id="GO:0030288">
    <property type="term" value="C:outer membrane-bounded periplasmic space"/>
    <property type="evidence" value="ECO:0007669"/>
    <property type="project" value="UniProtKB-ARBA"/>
</dbReference>
<dbReference type="PROSITE" id="PS51318">
    <property type="entry name" value="TAT"/>
    <property type="match status" value="1"/>
</dbReference>
<dbReference type="InterPro" id="IPR023765">
    <property type="entry name" value="SBP_5_CS"/>
</dbReference>
<accession>A0A8K0V904</accession>
<evidence type="ECO:0000256" key="3">
    <source>
        <dbReference type="ARBA" id="ARBA00022448"/>
    </source>
</evidence>
<dbReference type="InterPro" id="IPR039424">
    <property type="entry name" value="SBP_5"/>
</dbReference>
<protein>
    <submittedName>
        <fullName evidence="6">ABC transporter substrate-binding protein</fullName>
    </submittedName>
</protein>
<dbReference type="SUPFAM" id="SSF53850">
    <property type="entry name" value="Periplasmic binding protein-like II"/>
    <property type="match status" value="1"/>
</dbReference>
<dbReference type="PROSITE" id="PS01040">
    <property type="entry name" value="SBP_BACTERIAL_5"/>
    <property type="match status" value="1"/>
</dbReference>